<dbReference type="EMBL" id="RHJS01000002">
    <property type="protein sequence ID" value="RRK30129.1"/>
    <property type="molecule type" value="Genomic_DNA"/>
</dbReference>
<comment type="caution">
    <text evidence="4">The sequence shown here is derived from an EMBL/GenBank/DDBJ whole genome shotgun (WGS) entry which is preliminary data.</text>
</comment>
<evidence type="ECO:0000313" key="5">
    <source>
        <dbReference type="Proteomes" id="UP000274920"/>
    </source>
</evidence>
<evidence type="ECO:0000256" key="1">
    <source>
        <dbReference type="ARBA" id="ARBA00023027"/>
    </source>
</evidence>
<feature type="binding site" evidence="2">
    <location>
        <position position="190"/>
    </location>
    <ligand>
        <name>Zn(2+)</name>
        <dbReference type="ChEBI" id="CHEBI:29105"/>
    </ligand>
</feature>
<dbReference type="SUPFAM" id="SSF52467">
    <property type="entry name" value="DHS-like NAD/FAD-binding domain"/>
    <property type="match status" value="1"/>
</dbReference>
<dbReference type="AlphaFoldDB" id="A0A426DBI0"/>
<dbReference type="GO" id="GO:0046872">
    <property type="term" value="F:metal ion binding"/>
    <property type="evidence" value="ECO:0007669"/>
    <property type="project" value="UniProtKB-KW"/>
</dbReference>
<dbReference type="Gene3D" id="3.40.50.1220">
    <property type="entry name" value="TPP-binding domain"/>
    <property type="match status" value="1"/>
</dbReference>
<feature type="binding site" evidence="2">
    <location>
        <position position="160"/>
    </location>
    <ligand>
        <name>Zn(2+)</name>
        <dbReference type="ChEBI" id="CHEBI:29105"/>
    </ligand>
</feature>
<dbReference type="Proteomes" id="UP000274920">
    <property type="component" value="Unassembled WGS sequence"/>
</dbReference>
<feature type="binding site" evidence="2">
    <location>
        <position position="193"/>
    </location>
    <ligand>
        <name>Zn(2+)</name>
        <dbReference type="ChEBI" id="CHEBI:29105"/>
    </ligand>
</feature>
<reference evidence="4" key="1">
    <citation type="submission" date="2018-10" db="EMBL/GenBank/DDBJ databases">
        <title>Schaedlerella arabinophila gen. nov. sp. nov., isolated from the mouse intestinal tract and comparative analysis with the genome of the closely related altered Schaedler flora strain ASF502.</title>
        <authorList>
            <person name="Miyake S."/>
            <person name="Soh M."/>
            <person name="Seedorf H."/>
        </authorList>
    </citation>
    <scope>NUCLEOTIDE SEQUENCE [LARGE SCALE GENOMIC DNA]</scope>
    <source>
        <strain evidence="4">DSM 106076</strain>
    </source>
</reference>
<accession>A0A426DBI0</accession>
<evidence type="ECO:0000256" key="2">
    <source>
        <dbReference type="PROSITE-ProRule" id="PRU00236"/>
    </source>
</evidence>
<keyword evidence="2" id="KW-0479">Metal-binding</keyword>
<dbReference type="PROSITE" id="PS50305">
    <property type="entry name" value="SIRTUIN"/>
    <property type="match status" value="1"/>
</dbReference>
<comment type="caution">
    <text evidence="2">Lacks conserved residue(s) required for the propagation of feature annotation.</text>
</comment>
<protein>
    <submittedName>
        <fullName evidence="4">NAD-dependent protein deacetylase, SIR2 family</fullName>
    </submittedName>
</protein>
<keyword evidence="1" id="KW-0520">NAD</keyword>
<feature type="binding site" evidence="2">
    <location>
        <position position="155"/>
    </location>
    <ligand>
        <name>Zn(2+)</name>
        <dbReference type="ChEBI" id="CHEBI:29105"/>
    </ligand>
</feature>
<keyword evidence="5" id="KW-1185">Reference proteome</keyword>
<sequence>MKNFTGFKTDYERKGRDRKVNVYQKIKQIISEADGVLIGASNGLSIAEGYHLFTDDAWFRERMGDFREKYGIYCILQGMAVSYSSEEERWAYFSRIIKEKCLQDEPTQIMKDMYELVKEKDYFVVTSNGEDHFIPAGFEEERVFEMEGKLTEMRCTKGCCDEVYPDREAVLRMAEAETDGRVPERLLPRCPKCGGSMEVNYGEYSSFQGKKNWQEKAARYQGFVNRMRGKKLVILEFGVGWRNQMIKMPFMQLTAAEPHAKYITFNKGEIYIPDGIQGKSIGVDQDIAAALREIVKVG</sequence>
<evidence type="ECO:0000259" key="3">
    <source>
        <dbReference type="PROSITE" id="PS50305"/>
    </source>
</evidence>
<evidence type="ECO:0000313" key="4">
    <source>
        <dbReference type="EMBL" id="RRK30129.1"/>
    </source>
</evidence>
<proteinExistence type="predicted"/>
<keyword evidence="2" id="KW-0862">Zinc</keyword>
<gene>
    <name evidence="4" type="ORF">EBB54_01095</name>
</gene>
<dbReference type="InterPro" id="IPR026590">
    <property type="entry name" value="Ssirtuin_cat_dom"/>
</dbReference>
<dbReference type="InterPro" id="IPR029035">
    <property type="entry name" value="DHS-like_NAD/FAD-binding_dom"/>
</dbReference>
<name>A0A426DBI0_9FIRM</name>
<organism evidence="4 5">
    <name type="scientific">Schaedlerella arabinosiphila</name>
    <dbReference type="NCBI Taxonomy" id="2044587"/>
    <lineage>
        <taxon>Bacteria</taxon>
        <taxon>Bacillati</taxon>
        <taxon>Bacillota</taxon>
        <taxon>Clostridia</taxon>
        <taxon>Lachnospirales</taxon>
        <taxon>Lachnospiraceae</taxon>
        <taxon>Schaedlerella</taxon>
    </lineage>
</organism>
<feature type="domain" description="Deacetylase sirtuin-type" evidence="3">
    <location>
        <begin position="16"/>
        <end position="298"/>
    </location>
</feature>